<dbReference type="InterPro" id="IPR051450">
    <property type="entry name" value="Gfo/Idh/MocA_Oxidoreductases"/>
</dbReference>
<feature type="domain" description="GFO/IDH/MocA-like oxidoreductase" evidence="2">
    <location>
        <begin position="157"/>
        <end position="226"/>
    </location>
</feature>
<dbReference type="SUPFAM" id="SSF55347">
    <property type="entry name" value="Glyceraldehyde-3-phosphate dehydrogenase-like, C-terminal domain"/>
    <property type="match status" value="1"/>
</dbReference>
<dbReference type="PANTHER" id="PTHR43377">
    <property type="entry name" value="BILIVERDIN REDUCTASE A"/>
    <property type="match status" value="1"/>
</dbReference>
<dbReference type="InterPro" id="IPR055170">
    <property type="entry name" value="GFO_IDH_MocA-like_dom"/>
</dbReference>
<feature type="domain" description="Gfo/Idh/MocA-like oxidoreductase N-terminal" evidence="1">
    <location>
        <begin position="5"/>
        <end position="121"/>
    </location>
</feature>
<comment type="caution">
    <text evidence="3">The sequence shown here is derived from an EMBL/GenBank/DDBJ whole genome shotgun (WGS) entry which is preliminary data.</text>
</comment>
<dbReference type="InterPro" id="IPR036291">
    <property type="entry name" value="NAD(P)-bd_dom_sf"/>
</dbReference>
<protein>
    <submittedName>
        <fullName evidence="3">Putative dehydrogenase</fullName>
    </submittedName>
</protein>
<evidence type="ECO:0000259" key="1">
    <source>
        <dbReference type="Pfam" id="PF01408"/>
    </source>
</evidence>
<reference evidence="3 4" key="1">
    <citation type="submission" date="2018-11" db="EMBL/GenBank/DDBJ databases">
        <title>Genomic Encyclopedia of Type Strains, Phase IV (KMG-IV): sequencing the most valuable type-strain genomes for metagenomic binning, comparative biology and taxonomic classification.</title>
        <authorList>
            <person name="Goeker M."/>
        </authorList>
    </citation>
    <scope>NUCLEOTIDE SEQUENCE [LARGE SCALE GENOMIC DNA]</scope>
    <source>
        <strain evidence="3 4">DSM 5900</strain>
    </source>
</reference>
<dbReference type="Gene3D" id="3.40.50.720">
    <property type="entry name" value="NAD(P)-binding Rossmann-like Domain"/>
    <property type="match status" value="1"/>
</dbReference>
<evidence type="ECO:0000259" key="2">
    <source>
        <dbReference type="Pfam" id="PF22725"/>
    </source>
</evidence>
<dbReference type="Pfam" id="PF22725">
    <property type="entry name" value="GFO_IDH_MocA_C3"/>
    <property type="match status" value="1"/>
</dbReference>
<sequence length="319" mass="33118">MPQPVRCAVIGAGHIGRFHAEKYARHPSARLVAVIDPDPVRADQVARPHGAAPWPDAARLAGQVDAVSICAPTPFHFAIARDCIAAGIHVLVEKPIAVTLEEADAMIAQADARGVVLQVGHLERFSMAGLGYAAVIDDPVFVDARRLTPFRGRGADVSVVLDLMIHDIDLVTAIVRAPVVAASAFGRRVVSDSEDVAAAQLRFANGAAATLLASRVSPQAERSLRVLQGSGEVAIDLQGRRLSATRASVRGDAPTTIEAAQPDADPLGAQIDSFLACIATAGRPVVGGPDGRAALATALAVIQSIRSDGAAVPIEKSHV</sequence>
<dbReference type="Pfam" id="PF01408">
    <property type="entry name" value="GFO_IDH_MocA"/>
    <property type="match status" value="1"/>
</dbReference>
<dbReference type="SUPFAM" id="SSF51735">
    <property type="entry name" value="NAD(P)-binding Rossmann-fold domains"/>
    <property type="match status" value="1"/>
</dbReference>
<gene>
    <name evidence="3" type="ORF">EDC65_0827</name>
</gene>
<proteinExistence type="predicted"/>
<dbReference type="GO" id="GO:0000166">
    <property type="term" value="F:nucleotide binding"/>
    <property type="evidence" value="ECO:0007669"/>
    <property type="project" value="InterPro"/>
</dbReference>
<dbReference type="PANTHER" id="PTHR43377:SF1">
    <property type="entry name" value="BILIVERDIN REDUCTASE A"/>
    <property type="match status" value="1"/>
</dbReference>
<dbReference type="EMBL" id="RJKX01000011">
    <property type="protein sequence ID" value="ROQ01645.1"/>
    <property type="molecule type" value="Genomic_DNA"/>
</dbReference>
<accession>A0A3N1MER3</accession>
<evidence type="ECO:0000313" key="3">
    <source>
        <dbReference type="EMBL" id="ROQ01645.1"/>
    </source>
</evidence>
<keyword evidence="4" id="KW-1185">Reference proteome</keyword>
<dbReference type="Proteomes" id="UP000278222">
    <property type="component" value="Unassembled WGS sequence"/>
</dbReference>
<dbReference type="RefSeq" id="WP_123688383.1">
    <property type="nucleotide sequence ID" value="NZ_AP019700.1"/>
</dbReference>
<dbReference type="InterPro" id="IPR000683">
    <property type="entry name" value="Gfo/Idh/MocA-like_OxRdtase_N"/>
</dbReference>
<dbReference type="AlphaFoldDB" id="A0A3N1MER3"/>
<dbReference type="OrthoDB" id="9800846at2"/>
<evidence type="ECO:0000313" key="4">
    <source>
        <dbReference type="Proteomes" id="UP000278222"/>
    </source>
</evidence>
<name>A0A3N1MER3_9PROT</name>
<dbReference type="Gene3D" id="3.30.360.10">
    <property type="entry name" value="Dihydrodipicolinate Reductase, domain 2"/>
    <property type="match status" value="1"/>
</dbReference>
<organism evidence="3 4">
    <name type="scientific">Stella humosa</name>
    <dbReference type="NCBI Taxonomy" id="94"/>
    <lineage>
        <taxon>Bacteria</taxon>
        <taxon>Pseudomonadati</taxon>
        <taxon>Pseudomonadota</taxon>
        <taxon>Alphaproteobacteria</taxon>
        <taxon>Rhodospirillales</taxon>
        <taxon>Stellaceae</taxon>
        <taxon>Stella</taxon>
    </lineage>
</organism>